<dbReference type="GO" id="GO:0003677">
    <property type="term" value="F:DNA binding"/>
    <property type="evidence" value="ECO:0007669"/>
    <property type="project" value="InterPro"/>
</dbReference>
<dbReference type="PATRIC" id="fig|348151.3.peg.33"/>
<dbReference type="PANTHER" id="PTHR37299:SF4">
    <property type="entry name" value="TRANSCRIPTIONAL REGULATOR"/>
    <property type="match status" value="1"/>
</dbReference>
<dbReference type="Pfam" id="PF04397">
    <property type="entry name" value="LytTR"/>
    <property type="match status" value="1"/>
</dbReference>
<evidence type="ECO:0000313" key="2">
    <source>
        <dbReference type="EMBL" id="GEK29628.1"/>
    </source>
</evidence>
<dbReference type="Proteomes" id="UP000321429">
    <property type="component" value="Unassembled WGS sequence"/>
</dbReference>
<protein>
    <submittedName>
        <fullName evidence="2">Transcriptional regulator</fullName>
    </submittedName>
</protein>
<feature type="domain" description="HTH LytTR-type" evidence="1">
    <location>
        <begin position="53"/>
        <end position="151"/>
    </location>
</feature>
<dbReference type="STRING" id="348151.IV55_GL000033"/>
<dbReference type="Gene3D" id="2.40.50.1020">
    <property type="entry name" value="LytTr DNA-binding domain"/>
    <property type="match status" value="1"/>
</dbReference>
<dbReference type="RefSeq" id="WP_057808383.1">
    <property type="nucleotide sequence ID" value="NZ_BJUD01000083.1"/>
</dbReference>
<dbReference type="AlphaFoldDB" id="A0A0R2L6W8"/>
<comment type="caution">
    <text evidence="3">The sequence shown here is derived from an EMBL/GenBank/DDBJ whole genome shotgun (WGS) entry which is preliminary data.</text>
</comment>
<organism evidence="3 4">
    <name type="scientific">Furfurilactobacillus siliginis</name>
    <dbReference type="NCBI Taxonomy" id="348151"/>
    <lineage>
        <taxon>Bacteria</taxon>
        <taxon>Bacillati</taxon>
        <taxon>Bacillota</taxon>
        <taxon>Bacilli</taxon>
        <taxon>Lactobacillales</taxon>
        <taxon>Lactobacillaceae</taxon>
        <taxon>Furfurilactobacillus</taxon>
    </lineage>
</organism>
<dbReference type="GO" id="GO:0000156">
    <property type="term" value="F:phosphorelay response regulator activity"/>
    <property type="evidence" value="ECO:0007669"/>
    <property type="project" value="InterPro"/>
</dbReference>
<dbReference type="Proteomes" id="UP000051139">
    <property type="component" value="Unassembled WGS sequence"/>
</dbReference>
<dbReference type="PROSITE" id="PS50930">
    <property type="entry name" value="HTH_LYTTR"/>
    <property type="match status" value="1"/>
</dbReference>
<reference evidence="3 4" key="1">
    <citation type="journal article" date="2015" name="Genome Announc.">
        <title>Expanding the biotechnology potential of lactobacilli through comparative genomics of 213 strains and associated genera.</title>
        <authorList>
            <person name="Sun Z."/>
            <person name="Harris H.M."/>
            <person name="McCann A."/>
            <person name="Guo C."/>
            <person name="Argimon S."/>
            <person name="Zhang W."/>
            <person name="Yang X."/>
            <person name="Jeffery I.B."/>
            <person name="Cooney J.C."/>
            <person name="Kagawa T.F."/>
            <person name="Liu W."/>
            <person name="Song Y."/>
            <person name="Salvetti E."/>
            <person name="Wrobel A."/>
            <person name="Rasinkangas P."/>
            <person name="Parkhill J."/>
            <person name="Rea M.C."/>
            <person name="O'Sullivan O."/>
            <person name="Ritari J."/>
            <person name="Douillard F.P."/>
            <person name="Paul Ross R."/>
            <person name="Yang R."/>
            <person name="Briner A.E."/>
            <person name="Felis G.E."/>
            <person name="de Vos W.M."/>
            <person name="Barrangou R."/>
            <person name="Klaenhammer T.R."/>
            <person name="Caufield P.W."/>
            <person name="Cui Y."/>
            <person name="Zhang H."/>
            <person name="O'Toole P.W."/>
        </authorList>
    </citation>
    <scope>NUCLEOTIDE SEQUENCE [LARGE SCALE GENOMIC DNA]</scope>
    <source>
        <strain evidence="3 4">DSM 22696</strain>
    </source>
</reference>
<sequence length="154" mass="17763">MKITIHESPSLPPDSVEVAIYAQQEGPLTQQLTTYLHDFSADQKTLLVTDRQRKRQVRVPLQAIISTEVHRDLVTIVTTQSILEERIRFYQVLENLDDRFVQISKSVAINLDYLGELTSTVNGLMMAQMKNEQQFSISRRYLKNLKTTLEGDLR</sequence>
<dbReference type="InterPro" id="IPR007492">
    <property type="entry name" value="LytTR_DNA-bd_dom"/>
</dbReference>
<reference evidence="2 5" key="2">
    <citation type="submission" date="2019-07" db="EMBL/GenBank/DDBJ databases">
        <title>Whole genome shotgun sequence of Lactobacillus siliginis NBRC 101315.</title>
        <authorList>
            <person name="Hosoyama A."/>
            <person name="Uohara A."/>
            <person name="Ohji S."/>
            <person name="Ichikawa N."/>
        </authorList>
    </citation>
    <scope>NUCLEOTIDE SEQUENCE [LARGE SCALE GENOMIC DNA]</scope>
    <source>
        <strain evidence="2 5">NBRC 101315</strain>
    </source>
</reference>
<dbReference type="PANTHER" id="PTHR37299">
    <property type="entry name" value="TRANSCRIPTIONAL REGULATOR-RELATED"/>
    <property type="match status" value="1"/>
</dbReference>
<evidence type="ECO:0000313" key="4">
    <source>
        <dbReference type="Proteomes" id="UP000051139"/>
    </source>
</evidence>
<evidence type="ECO:0000259" key="1">
    <source>
        <dbReference type="PROSITE" id="PS50930"/>
    </source>
</evidence>
<accession>A0A0R2L6W8</accession>
<keyword evidence="4" id="KW-1185">Reference proteome</keyword>
<name>A0A0R2L6W8_9LACO</name>
<proteinExistence type="predicted"/>
<dbReference type="InterPro" id="IPR046947">
    <property type="entry name" value="LytR-like"/>
</dbReference>
<evidence type="ECO:0000313" key="5">
    <source>
        <dbReference type="Proteomes" id="UP000321429"/>
    </source>
</evidence>
<dbReference type="EMBL" id="BJUD01000083">
    <property type="protein sequence ID" value="GEK29628.1"/>
    <property type="molecule type" value="Genomic_DNA"/>
</dbReference>
<dbReference type="EMBL" id="JQCB01000001">
    <property type="protein sequence ID" value="KRN97120.1"/>
    <property type="molecule type" value="Genomic_DNA"/>
</dbReference>
<evidence type="ECO:0000313" key="3">
    <source>
        <dbReference type="EMBL" id="KRN97120.1"/>
    </source>
</evidence>
<gene>
    <name evidence="3" type="ORF">IV55_GL000033</name>
    <name evidence="2" type="ORF">LSI01_19390</name>
</gene>
<dbReference type="OrthoDB" id="2136316at2"/>
<dbReference type="SMART" id="SM00850">
    <property type="entry name" value="LytTR"/>
    <property type="match status" value="1"/>
</dbReference>